<feature type="region of interest" description="Disordered" evidence="8">
    <location>
        <begin position="667"/>
        <end position="745"/>
    </location>
</feature>
<organism evidence="9 10">
    <name type="scientific">Meyerozyma guilliermondii (strain ATCC 6260 / CBS 566 / DSM 6381 / JCM 1539 / NBRC 10279 / NRRL Y-324)</name>
    <name type="common">Yeast</name>
    <name type="synonym">Candida guilliermondii</name>
    <dbReference type="NCBI Taxonomy" id="294746"/>
    <lineage>
        <taxon>Eukaryota</taxon>
        <taxon>Fungi</taxon>
        <taxon>Dikarya</taxon>
        <taxon>Ascomycota</taxon>
        <taxon>Saccharomycotina</taxon>
        <taxon>Pichiomycetes</taxon>
        <taxon>Debaryomycetaceae</taxon>
        <taxon>Meyerozyma</taxon>
    </lineage>
</organism>
<comment type="subcellular location">
    <subcellularLocation>
        <location evidence="2">Cell membrane</location>
        <topology evidence="2">Peripheral membrane protein</topology>
        <orientation evidence="2">Cytoplasmic side</orientation>
    </subcellularLocation>
    <subcellularLocation>
        <location evidence="3">Cytoplasmic granule</location>
    </subcellularLocation>
</comment>
<dbReference type="KEGG" id="pgu:PGUG_02503"/>
<dbReference type="InterPro" id="IPR011990">
    <property type="entry name" value="TPR-like_helical_dom_sf"/>
</dbReference>
<evidence type="ECO:0000256" key="2">
    <source>
        <dbReference type="ARBA" id="ARBA00004413"/>
    </source>
</evidence>
<evidence type="ECO:0000256" key="5">
    <source>
        <dbReference type="ARBA" id="ARBA00038251"/>
    </source>
</evidence>
<evidence type="ECO:0000313" key="9">
    <source>
        <dbReference type="EMBL" id="EDK38405.2"/>
    </source>
</evidence>
<dbReference type="PANTHER" id="PTHR23083">
    <property type="entry name" value="TETRATRICOPEPTIDE REPEAT PROTEIN, TPR"/>
    <property type="match status" value="1"/>
</dbReference>
<dbReference type="InterPro" id="IPR051722">
    <property type="entry name" value="Endocytosis_PI4K-reg_protein"/>
</dbReference>
<feature type="compositionally biased region" description="Basic residues" evidence="8">
    <location>
        <begin position="711"/>
        <end position="720"/>
    </location>
</feature>
<dbReference type="HOGENOM" id="CLU_312174_0_0_1"/>
<dbReference type="CDD" id="cd23270">
    <property type="entry name" value="YPP1"/>
    <property type="match status" value="1"/>
</dbReference>
<dbReference type="GeneID" id="5126839"/>
<dbReference type="GO" id="GO:0006897">
    <property type="term" value="P:endocytosis"/>
    <property type="evidence" value="ECO:0007669"/>
    <property type="project" value="UniProtKB-KW"/>
</dbReference>
<dbReference type="OrthoDB" id="29013at2759"/>
<dbReference type="GO" id="GO:0005886">
    <property type="term" value="C:plasma membrane"/>
    <property type="evidence" value="ECO:0007669"/>
    <property type="project" value="UniProtKB-SubCell"/>
</dbReference>
<dbReference type="SUPFAM" id="SSF48452">
    <property type="entry name" value="TPR-like"/>
    <property type="match status" value="1"/>
</dbReference>
<dbReference type="eggNOG" id="ENOG502QV6B">
    <property type="taxonomic scope" value="Eukaryota"/>
</dbReference>
<proteinExistence type="inferred from homology"/>
<evidence type="ECO:0000256" key="1">
    <source>
        <dbReference type="ARBA" id="ARBA00002550"/>
    </source>
</evidence>
<dbReference type="RefSeq" id="XP_001484774.2">
    <property type="nucleotide sequence ID" value="XM_001484724.1"/>
</dbReference>
<protein>
    <recommendedName>
        <fullName evidence="6">Cargo-transport protein YPP1</fullName>
    </recommendedName>
</protein>
<gene>
    <name evidence="9" type="ORF">PGUG_02503</name>
</gene>
<comment type="function">
    <text evidence="1">Involved in endocytosis.</text>
</comment>
<evidence type="ECO:0000313" key="10">
    <source>
        <dbReference type="Proteomes" id="UP000001997"/>
    </source>
</evidence>
<sequence length="930" mass="106508">MYIDTSPDDKYLQTLTLGSFPRKVLQYQSSSEFIRQCIYIDYMLSSLIQSEFRGEPLTPSRHFVENDRNSTPHDKLLEILNYAKSVSSSYRAEAQSNEANIYFTTVLAHLYYLDSDLDSMHSALNSVPFSVDMDNTTASPVRNEFLQYLSCRYHVLLGLTNVGNSYKLWTEYLFYFSKPFQHSNVAGKYWLGLMYYNVAKFIAGSRELSFNDLKEQKFGANEMAMVSFGGYLIRNKQLIGPNFKQEFANYLFEILERKMNSESHFPDATATDSKEDYFVDNLCQAVTGTFSRNPVVKPSVLKKVLVKAMSSTYQSIIVLANYIEVLLSTGEYDEAFAALKTYKIYIKNHHEIHGFIDNLLSVINVFTACLVNFNPIRSFNGTTTNFKHVTRAEVANLLAEISKDLVHYLNLLSKITGLSFDSSSLQLTPEKIHLSFLYQKYNPNLLQNDKSEFISDVSKGWSAVGFYYSYLATYDSPTKDLLEANVSCVLLYYKRSLIVNPTGNSELLFAYALALAHAGFLDPALKLCKFILRKFPESFEAWNLLVLIQTAIESKNPDVVVTKKPANENVLNELNEVPNGHDNGTRESEKLINNALNVAGIYMGKHRNNPYKFGYTVKHNILQLKLTQLAVWEAIYGTHYVMEYLHDVFVFFHELFDVNVAPKGVEPVSTPAKDTAKWSHRPSVIDPDVSDTARSEKEPDHSNGLSLTRTKSNRLTRRFSRSAPKSSKEVPLPNGASKHKVDRPEMKLSSQESQLLQDLWLWAFKLYYKVGQFEEAEQCIVEAETALAPNYNTHACLGMLTSKERKFLSLQEFEKALEEVEDKKNSFHKSAYGWALLGLCKLFVIDDEPQNSLFISSKDKNAGLIRLKNYLEDYARCWPFGYNSPEVWWYLSLVYEKVDDKILYAKSLWRTVELEDYRPVRGYETCSPYK</sequence>
<feature type="coiled-coil region" evidence="7">
    <location>
        <begin position="803"/>
        <end position="830"/>
    </location>
</feature>
<evidence type="ECO:0000256" key="8">
    <source>
        <dbReference type="SAM" id="MobiDB-lite"/>
    </source>
</evidence>
<dbReference type="Gene3D" id="1.25.40.10">
    <property type="entry name" value="Tetratricopeptide repeat domain"/>
    <property type="match status" value="1"/>
</dbReference>
<dbReference type="PANTHER" id="PTHR23083:SF464">
    <property type="entry name" value="TETRATRICOPEPTIDE REPEAT DOMAIN 7, ISOFORM A"/>
    <property type="match status" value="1"/>
</dbReference>
<evidence type="ECO:0000256" key="6">
    <source>
        <dbReference type="ARBA" id="ARBA00039231"/>
    </source>
</evidence>
<dbReference type="EMBL" id="CH408157">
    <property type="protein sequence ID" value="EDK38405.2"/>
    <property type="molecule type" value="Genomic_DNA"/>
</dbReference>
<dbReference type="OMA" id="LIFIDYQ"/>
<accession>A5DGV2</accession>
<dbReference type="Proteomes" id="UP000001997">
    <property type="component" value="Unassembled WGS sequence"/>
</dbReference>
<dbReference type="STRING" id="294746.A5DGV2"/>
<keyword evidence="10" id="KW-1185">Reference proteome</keyword>
<comment type="similarity">
    <text evidence="5">Belongs to the YPP1 family.</text>
</comment>
<dbReference type="AlphaFoldDB" id="A5DGV2"/>
<feature type="compositionally biased region" description="Basic and acidic residues" evidence="8">
    <location>
        <begin position="691"/>
        <end position="701"/>
    </location>
</feature>
<evidence type="ECO:0000256" key="4">
    <source>
        <dbReference type="ARBA" id="ARBA00022583"/>
    </source>
</evidence>
<keyword evidence="7" id="KW-0175">Coiled coil</keyword>
<keyword evidence="4" id="KW-0254">Endocytosis</keyword>
<evidence type="ECO:0000256" key="7">
    <source>
        <dbReference type="SAM" id="Coils"/>
    </source>
</evidence>
<evidence type="ECO:0000256" key="3">
    <source>
        <dbReference type="ARBA" id="ARBA00004463"/>
    </source>
</evidence>
<dbReference type="InParanoid" id="A5DGV2"/>
<name>A5DGV2_PICGU</name>
<reference evidence="9 10" key="1">
    <citation type="journal article" date="2009" name="Nature">
        <title>Evolution of pathogenicity and sexual reproduction in eight Candida genomes.</title>
        <authorList>
            <person name="Butler G."/>
            <person name="Rasmussen M.D."/>
            <person name="Lin M.F."/>
            <person name="Santos M.A."/>
            <person name="Sakthikumar S."/>
            <person name="Munro C.A."/>
            <person name="Rheinbay E."/>
            <person name="Grabherr M."/>
            <person name="Forche A."/>
            <person name="Reedy J.L."/>
            <person name="Agrafioti I."/>
            <person name="Arnaud M.B."/>
            <person name="Bates S."/>
            <person name="Brown A.J."/>
            <person name="Brunke S."/>
            <person name="Costanzo M.C."/>
            <person name="Fitzpatrick D.A."/>
            <person name="de Groot P.W."/>
            <person name="Harris D."/>
            <person name="Hoyer L.L."/>
            <person name="Hube B."/>
            <person name="Klis F.M."/>
            <person name="Kodira C."/>
            <person name="Lennard N."/>
            <person name="Logue M.E."/>
            <person name="Martin R."/>
            <person name="Neiman A.M."/>
            <person name="Nikolaou E."/>
            <person name="Quail M.A."/>
            <person name="Quinn J."/>
            <person name="Santos M.C."/>
            <person name="Schmitzberger F.F."/>
            <person name="Sherlock G."/>
            <person name="Shah P."/>
            <person name="Silverstein K.A."/>
            <person name="Skrzypek M.S."/>
            <person name="Soll D."/>
            <person name="Staggs R."/>
            <person name="Stansfield I."/>
            <person name="Stumpf M.P."/>
            <person name="Sudbery P.E."/>
            <person name="Srikantha T."/>
            <person name="Zeng Q."/>
            <person name="Berman J."/>
            <person name="Berriman M."/>
            <person name="Heitman J."/>
            <person name="Gow N.A."/>
            <person name="Lorenz M.C."/>
            <person name="Birren B.W."/>
            <person name="Kellis M."/>
            <person name="Cuomo C.A."/>
        </authorList>
    </citation>
    <scope>NUCLEOTIDE SEQUENCE [LARGE SCALE GENOMIC DNA]</scope>
    <source>
        <strain evidence="10">ATCC 6260 / CBS 566 / DSM 6381 / JCM 1539 / NBRC 10279 / NRRL Y-324</strain>
    </source>
</reference>